<dbReference type="PANTHER" id="PTHR13071:SF4">
    <property type="entry name" value="SMALL RIBOSOMAL SUBUNIT PROTEIN MS22"/>
    <property type="match status" value="1"/>
</dbReference>
<dbReference type="AlphaFoldDB" id="A0A2C9LD97"/>
<dbReference type="RefSeq" id="XP_013065162.2">
    <property type="nucleotide sequence ID" value="XM_013209708.2"/>
</dbReference>
<evidence type="ECO:0000313" key="1">
    <source>
        <dbReference type="EnsemblMetazoa" id="BGLB029804-PA"/>
    </source>
</evidence>
<dbReference type="OrthoDB" id="10052321at2759"/>
<proteinExistence type="predicted"/>
<dbReference type="STRING" id="6526.A0A2C9LD97"/>
<reference evidence="1" key="1">
    <citation type="submission" date="2020-05" db="UniProtKB">
        <authorList>
            <consortium name="EnsemblMetazoa"/>
        </authorList>
    </citation>
    <scope>IDENTIFICATION</scope>
    <source>
        <strain evidence="1">BB02</strain>
    </source>
</reference>
<sequence length="347" mass="39887">MAASITFSSLRLLSTSSRLILRNNIIRCLSSTQSGSQLTTDAATERDPFPIFSDKKVQDLLFRITGYDYLKVAGPQKKKISPAVYKLLTDEEMQKDIDEAKERLKFRVQIPPFMNPRKRHLTPLIVDPDLAGFDTSSYVFVDVSFGLKDRQRSVLMRETNGDLRVAPWDVKERMNGIFNPRVGREYMKPKMFEEQFLEKLIVQKKYLYILDRACCQFEPDDPDFIRTTRRVYNAINSMQDFDLLRSTRHFGSLAFYLAWNASIDDLLLDMINRDLLSDAGDLINLYCLIHPSSSCAQELSNVSGKDPDVCIQAYLKTDSKKKSQHELSLQAILDARKAKQKLKTQTN</sequence>
<dbReference type="Pfam" id="PF10245">
    <property type="entry name" value="MRP-S22"/>
    <property type="match status" value="1"/>
</dbReference>
<organism evidence="1 2">
    <name type="scientific">Biomphalaria glabrata</name>
    <name type="common">Bloodfluke planorb</name>
    <name type="synonym">Freshwater snail</name>
    <dbReference type="NCBI Taxonomy" id="6526"/>
    <lineage>
        <taxon>Eukaryota</taxon>
        <taxon>Metazoa</taxon>
        <taxon>Spiralia</taxon>
        <taxon>Lophotrochozoa</taxon>
        <taxon>Mollusca</taxon>
        <taxon>Gastropoda</taxon>
        <taxon>Heterobranchia</taxon>
        <taxon>Euthyneura</taxon>
        <taxon>Panpulmonata</taxon>
        <taxon>Hygrophila</taxon>
        <taxon>Lymnaeoidea</taxon>
        <taxon>Planorbidae</taxon>
        <taxon>Biomphalaria</taxon>
    </lineage>
</organism>
<protein>
    <recommendedName>
        <fullName evidence="3">28S ribosomal protein S22, mitochondrial</fullName>
    </recommendedName>
</protein>
<dbReference type="KEGG" id="bgt:106054007"/>
<dbReference type="InterPro" id="IPR019374">
    <property type="entry name" value="Ribosomal_mS22"/>
</dbReference>
<accession>A0A2C9LD97</accession>
<dbReference type="VEuPathDB" id="VectorBase:BGLAX_049225"/>
<evidence type="ECO:0000313" key="2">
    <source>
        <dbReference type="Proteomes" id="UP000076420"/>
    </source>
</evidence>
<name>A0A2C9LD97_BIOGL</name>
<dbReference type="GO" id="GO:0003735">
    <property type="term" value="F:structural constituent of ribosome"/>
    <property type="evidence" value="ECO:0007669"/>
    <property type="project" value="TreeGrafter"/>
</dbReference>
<dbReference type="VEuPathDB" id="VectorBase:BGLB029804"/>
<dbReference type="Proteomes" id="UP000076420">
    <property type="component" value="Unassembled WGS sequence"/>
</dbReference>
<gene>
    <name evidence="1" type="primary">106054007</name>
</gene>
<dbReference type="GO" id="GO:0005763">
    <property type="term" value="C:mitochondrial small ribosomal subunit"/>
    <property type="evidence" value="ECO:0007669"/>
    <property type="project" value="TreeGrafter"/>
</dbReference>
<evidence type="ECO:0008006" key="3">
    <source>
        <dbReference type="Google" id="ProtNLM"/>
    </source>
</evidence>
<dbReference type="PANTHER" id="PTHR13071">
    <property type="entry name" value="MITOCHONDRIAL 28S RIBOSOMAL PROTEIN S22"/>
    <property type="match status" value="1"/>
</dbReference>
<dbReference type="EnsemblMetazoa" id="BGLB029804-RA">
    <property type="protein sequence ID" value="BGLB029804-PA"/>
    <property type="gene ID" value="BGLB029804"/>
</dbReference>